<dbReference type="RefSeq" id="WP_076378759.1">
    <property type="nucleotide sequence ID" value="NZ_AP017422.1"/>
</dbReference>
<organism evidence="1 2">
    <name type="scientific">Filimonas lacunae</name>
    <dbReference type="NCBI Taxonomy" id="477680"/>
    <lineage>
        <taxon>Bacteria</taxon>
        <taxon>Pseudomonadati</taxon>
        <taxon>Bacteroidota</taxon>
        <taxon>Chitinophagia</taxon>
        <taxon>Chitinophagales</taxon>
        <taxon>Chitinophagaceae</taxon>
        <taxon>Filimonas</taxon>
    </lineage>
</organism>
<proteinExistence type="predicted"/>
<dbReference type="Proteomes" id="UP000186917">
    <property type="component" value="Unassembled WGS sequence"/>
</dbReference>
<name>A0A173MJV6_9BACT</name>
<sequence>MISIIPNRTLVTGNIQALWPSEDKADFCVLELIPSSLDAVDSFVNLLDGQEPGLLHIQIARQVQEQYHLQAGMKIACQVRKAPGKLFVIPDSIEVE</sequence>
<evidence type="ECO:0000313" key="2">
    <source>
        <dbReference type="Proteomes" id="UP000186917"/>
    </source>
</evidence>
<dbReference type="STRING" id="477680.SAMN05421788_103109"/>
<keyword evidence="2" id="KW-1185">Reference proteome</keyword>
<protein>
    <submittedName>
        <fullName evidence="1">Uncharacterized protein</fullName>
    </submittedName>
</protein>
<evidence type="ECO:0000313" key="1">
    <source>
        <dbReference type="EMBL" id="SIT04445.1"/>
    </source>
</evidence>
<dbReference type="KEGG" id="fln:FLA_3790"/>
<reference evidence="2" key="1">
    <citation type="submission" date="2017-01" db="EMBL/GenBank/DDBJ databases">
        <authorList>
            <person name="Varghese N."/>
            <person name="Submissions S."/>
        </authorList>
    </citation>
    <scope>NUCLEOTIDE SEQUENCE [LARGE SCALE GENOMIC DNA]</scope>
    <source>
        <strain evidence="2">DSM 21054</strain>
    </source>
</reference>
<dbReference type="EMBL" id="FTOR01000003">
    <property type="protein sequence ID" value="SIT04445.1"/>
    <property type="molecule type" value="Genomic_DNA"/>
</dbReference>
<gene>
    <name evidence="1" type="ORF">SAMN05421788_103109</name>
</gene>
<dbReference type="OrthoDB" id="10006457at2"/>
<accession>A0A173MJV6</accession>
<dbReference type="AlphaFoldDB" id="A0A173MJV6"/>